<feature type="region of interest" description="Disordered" evidence="1">
    <location>
        <begin position="1"/>
        <end position="22"/>
    </location>
</feature>
<keyword evidence="3" id="KW-1185">Reference proteome</keyword>
<protein>
    <submittedName>
        <fullName evidence="2">Uncharacterized protein</fullName>
    </submittedName>
</protein>
<comment type="caution">
    <text evidence="2">The sequence shown here is derived from an EMBL/GenBank/DDBJ whole genome shotgun (WGS) entry which is preliminary data.</text>
</comment>
<sequence length="284" mass="32496">MASSMKKTVRKPTSGKSPSSRGWKLHQVTFQDHTGNHAIMAWGAEEGQRIPPLASWAFYLVNRETPRDFNATAFKLNLEDGRDLYSAAGPRYEFFFLPGATPEQCVAHYRGEIAARGTMWRQVRHVRMATKDTKEEEDEGADSSAQESSSDGDNDETQPEITNDQGLPGLPWPKHKEDWFYTNYRQCLFLYLDANSDIQSGPHPGRNVCLVKFDPMPIERGEGEVVRWDPTEQPIYTKHMKLIDEEGSEEDLRDWIQDRKNDLWVSEATNATNQAKTLGWEAWQ</sequence>
<evidence type="ECO:0000313" key="2">
    <source>
        <dbReference type="EMBL" id="SPJ79176.1"/>
    </source>
</evidence>
<evidence type="ECO:0000256" key="1">
    <source>
        <dbReference type="SAM" id="MobiDB-lite"/>
    </source>
</evidence>
<dbReference type="EMBL" id="ONZP01000258">
    <property type="protein sequence ID" value="SPJ79176.1"/>
    <property type="molecule type" value="Genomic_DNA"/>
</dbReference>
<name>A0AAE8SJH7_9HYPO</name>
<reference evidence="2" key="1">
    <citation type="submission" date="2018-03" db="EMBL/GenBank/DDBJ databases">
        <authorList>
            <person name="Guldener U."/>
        </authorList>
    </citation>
    <scope>NUCLEOTIDE SEQUENCE</scope>
</reference>
<gene>
    <name evidence="2" type="ORF">FTOL_07567</name>
</gene>
<proteinExistence type="predicted"/>
<dbReference type="Proteomes" id="UP001187734">
    <property type="component" value="Unassembled WGS sequence"/>
</dbReference>
<feature type="region of interest" description="Disordered" evidence="1">
    <location>
        <begin position="129"/>
        <end position="170"/>
    </location>
</feature>
<organism evidence="2 3">
    <name type="scientific">Fusarium torulosum</name>
    <dbReference type="NCBI Taxonomy" id="33205"/>
    <lineage>
        <taxon>Eukaryota</taxon>
        <taxon>Fungi</taxon>
        <taxon>Dikarya</taxon>
        <taxon>Ascomycota</taxon>
        <taxon>Pezizomycotina</taxon>
        <taxon>Sordariomycetes</taxon>
        <taxon>Hypocreomycetidae</taxon>
        <taxon>Hypocreales</taxon>
        <taxon>Nectriaceae</taxon>
        <taxon>Fusarium</taxon>
    </lineage>
</organism>
<accession>A0AAE8SJH7</accession>
<evidence type="ECO:0000313" key="3">
    <source>
        <dbReference type="Proteomes" id="UP001187734"/>
    </source>
</evidence>
<dbReference type="AlphaFoldDB" id="A0AAE8SJH7"/>